<comment type="caution">
    <text evidence="3">The sequence shown here is derived from an EMBL/GenBank/DDBJ whole genome shotgun (WGS) entry which is preliminary data.</text>
</comment>
<evidence type="ECO:0000313" key="4">
    <source>
        <dbReference type="Proteomes" id="UP000270230"/>
    </source>
</evidence>
<keyword evidence="2" id="KW-0732">Signal</keyword>
<sequence length="115" mass="10718">MRASTFYAVALSALLSSVAALPAPRPNAVADSGALGGLLSPVTGALGSAVDNGSGNDASASADGSGNGSGSGNEAGNGNGNGSGSDNEAGNGNGANGNEATGLDGNGGFFTMIRW</sequence>
<feature type="region of interest" description="Disordered" evidence="1">
    <location>
        <begin position="46"/>
        <end position="110"/>
    </location>
</feature>
<name>A0A3M7C5M3_HORWE</name>
<protein>
    <submittedName>
        <fullName evidence="3">Uncharacterized protein</fullName>
    </submittedName>
</protein>
<feature type="compositionally biased region" description="Low complexity" evidence="1">
    <location>
        <begin position="84"/>
        <end position="100"/>
    </location>
</feature>
<evidence type="ECO:0000313" key="3">
    <source>
        <dbReference type="EMBL" id="RMY47110.1"/>
    </source>
</evidence>
<proteinExistence type="predicted"/>
<feature type="compositionally biased region" description="Gly residues" evidence="1">
    <location>
        <begin position="65"/>
        <end position="83"/>
    </location>
</feature>
<reference evidence="3 4" key="1">
    <citation type="journal article" date="2018" name="BMC Genomics">
        <title>Genomic evidence for intraspecific hybridization in a clonal and extremely halotolerant yeast.</title>
        <authorList>
            <person name="Gostincar C."/>
            <person name="Stajich J.E."/>
            <person name="Zupancic J."/>
            <person name="Zalar P."/>
            <person name="Gunde-Cimerman N."/>
        </authorList>
    </citation>
    <scope>NUCLEOTIDE SEQUENCE [LARGE SCALE GENOMIC DNA]</scope>
    <source>
        <strain evidence="3 4">EXF-151</strain>
    </source>
</reference>
<feature type="signal peptide" evidence="2">
    <location>
        <begin position="1"/>
        <end position="20"/>
    </location>
</feature>
<gene>
    <name evidence="3" type="ORF">D0865_08870</name>
</gene>
<feature type="compositionally biased region" description="Low complexity" evidence="1">
    <location>
        <begin position="52"/>
        <end position="64"/>
    </location>
</feature>
<dbReference type="Proteomes" id="UP000270230">
    <property type="component" value="Unassembled WGS sequence"/>
</dbReference>
<evidence type="ECO:0000256" key="2">
    <source>
        <dbReference type="SAM" id="SignalP"/>
    </source>
</evidence>
<accession>A0A3M7C5M3</accession>
<feature type="chain" id="PRO_5018007894" evidence="2">
    <location>
        <begin position="21"/>
        <end position="115"/>
    </location>
</feature>
<evidence type="ECO:0000256" key="1">
    <source>
        <dbReference type="SAM" id="MobiDB-lite"/>
    </source>
</evidence>
<dbReference type="AlphaFoldDB" id="A0A3M7C5M3"/>
<organism evidence="3 4">
    <name type="scientific">Hortaea werneckii</name>
    <name type="common">Black yeast</name>
    <name type="synonym">Cladosporium werneckii</name>
    <dbReference type="NCBI Taxonomy" id="91943"/>
    <lineage>
        <taxon>Eukaryota</taxon>
        <taxon>Fungi</taxon>
        <taxon>Dikarya</taxon>
        <taxon>Ascomycota</taxon>
        <taxon>Pezizomycotina</taxon>
        <taxon>Dothideomycetes</taxon>
        <taxon>Dothideomycetidae</taxon>
        <taxon>Mycosphaerellales</taxon>
        <taxon>Teratosphaeriaceae</taxon>
        <taxon>Hortaea</taxon>
    </lineage>
</organism>
<dbReference type="EMBL" id="QWIN01000772">
    <property type="protein sequence ID" value="RMY47110.1"/>
    <property type="molecule type" value="Genomic_DNA"/>
</dbReference>